<keyword evidence="1" id="KW-1133">Transmembrane helix</keyword>
<evidence type="ECO:0000256" key="1">
    <source>
        <dbReference type="SAM" id="Phobius"/>
    </source>
</evidence>
<dbReference type="Proteomes" id="UP001347796">
    <property type="component" value="Unassembled WGS sequence"/>
</dbReference>
<proteinExistence type="predicted"/>
<evidence type="ECO:0000256" key="2">
    <source>
        <dbReference type="SAM" id="SignalP"/>
    </source>
</evidence>
<dbReference type="AlphaFoldDB" id="A0AAN8J5L2"/>
<keyword evidence="2" id="KW-0732">Signal</keyword>
<dbReference type="Gene3D" id="3.30.1360.180">
    <property type="match status" value="1"/>
</dbReference>
<dbReference type="Pfam" id="PF01663">
    <property type="entry name" value="Phosphodiest"/>
    <property type="match status" value="1"/>
</dbReference>
<dbReference type="InterPro" id="IPR017850">
    <property type="entry name" value="Alkaline_phosphatase_core_sf"/>
</dbReference>
<dbReference type="CDD" id="cd16018">
    <property type="entry name" value="Enpp"/>
    <property type="match status" value="1"/>
</dbReference>
<gene>
    <name evidence="3" type="ORF">SNE40_018829</name>
</gene>
<keyword evidence="1" id="KW-0812">Transmembrane</keyword>
<dbReference type="GO" id="GO:0016787">
    <property type="term" value="F:hydrolase activity"/>
    <property type="evidence" value="ECO:0007669"/>
    <property type="project" value="UniProtKB-ARBA"/>
</dbReference>
<dbReference type="EMBL" id="JAZGQO010000014">
    <property type="protein sequence ID" value="KAK6170431.1"/>
    <property type="molecule type" value="Genomic_DNA"/>
</dbReference>
<feature type="signal peptide" evidence="2">
    <location>
        <begin position="1"/>
        <end position="16"/>
    </location>
</feature>
<dbReference type="InterPro" id="IPR002591">
    <property type="entry name" value="Phosphodiest/P_Trfase"/>
</dbReference>
<reference evidence="3 4" key="1">
    <citation type="submission" date="2024-01" db="EMBL/GenBank/DDBJ databases">
        <title>The genome of the rayed Mediterranean limpet Patella caerulea (Linnaeus, 1758).</title>
        <authorList>
            <person name="Anh-Thu Weber A."/>
            <person name="Halstead-Nussloch G."/>
        </authorList>
    </citation>
    <scope>NUCLEOTIDE SEQUENCE [LARGE SCALE GENOMIC DNA]</scope>
    <source>
        <strain evidence="3">AATW-2023a</strain>
        <tissue evidence="3">Whole specimen</tissue>
    </source>
</reference>
<feature type="chain" id="PRO_5042932488" evidence="2">
    <location>
        <begin position="17"/>
        <end position="491"/>
    </location>
</feature>
<protein>
    <submittedName>
        <fullName evidence="3">Uncharacterized protein</fullName>
    </submittedName>
</protein>
<comment type="caution">
    <text evidence="3">The sequence shown here is derived from an EMBL/GenBank/DDBJ whole genome shotgun (WGS) entry which is preliminary data.</text>
</comment>
<dbReference type="SUPFAM" id="SSF53649">
    <property type="entry name" value="Alkaline phosphatase-like"/>
    <property type="match status" value="1"/>
</dbReference>
<keyword evidence="1" id="KW-0472">Membrane</keyword>
<dbReference type="Gene3D" id="3.40.720.10">
    <property type="entry name" value="Alkaline Phosphatase, subunit A"/>
    <property type="match status" value="1"/>
</dbReference>
<dbReference type="PANTHER" id="PTHR10151">
    <property type="entry name" value="ECTONUCLEOTIDE PYROPHOSPHATASE/PHOSPHODIESTERASE"/>
    <property type="match status" value="1"/>
</dbReference>
<feature type="transmembrane region" description="Helical" evidence="1">
    <location>
        <begin position="425"/>
        <end position="447"/>
    </location>
</feature>
<dbReference type="PANTHER" id="PTHR10151:SF120">
    <property type="entry name" value="BIS(5'-ADENOSYL)-TRIPHOSPHATASE"/>
    <property type="match status" value="1"/>
</dbReference>
<sequence length="491" mass="56326">MEITSFIVMIITLSYAFQRIGECHKNKSNLPKLLLISLDGFRWDYLSKVPSTNTTNFSSFINEGCHVRYGLKNIYTTFTYPNHFALVSGLYAESHGVVGNWMFDPEYNETFSLNNVTQQSQSKWFDNGAEPIWVTNQLQGNDRRSGTMFWPGSYAPVKGVQITRRQDGFDFKSDTNLAYETRVDILIKWFTDEYPINLGLLYIEEPDETGHIHGPDSQEVKNKIMELDKIVGYLLKKIKEADLHEELNIILTSDHGMVSEDNFIDLSKFLRPDLYRMFDWNILPNEGQEDLVYNQLLKASKENGHFKVYHKNEVPSEYFYSKNRRIMPIVLEPEEHYGFAQNLSSLKRLNKGAHGYNNSLQDMHPFFLAMGPAFKKGASVESFNNLDVYPLMCHILGLKPAPNNGTLDIVKELLKEEKQYTVVTFATYIATSILIAFIAGIFMMAACRQHRKLKHNRQLVLSSVPDGIKFSTLLQNESQVPLLSDSDDSLN</sequence>
<evidence type="ECO:0000313" key="4">
    <source>
        <dbReference type="Proteomes" id="UP001347796"/>
    </source>
</evidence>
<evidence type="ECO:0000313" key="3">
    <source>
        <dbReference type="EMBL" id="KAK6170431.1"/>
    </source>
</evidence>
<keyword evidence="4" id="KW-1185">Reference proteome</keyword>
<organism evidence="3 4">
    <name type="scientific">Patella caerulea</name>
    <name type="common">Rayed Mediterranean limpet</name>
    <dbReference type="NCBI Taxonomy" id="87958"/>
    <lineage>
        <taxon>Eukaryota</taxon>
        <taxon>Metazoa</taxon>
        <taxon>Spiralia</taxon>
        <taxon>Lophotrochozoa</taxon>
        <taxon>Mollusca</taxon>
        <taxon>Gastropoda</taxon>
        <taxon>Patellogastropoda</taxon>
        <taxon>Patelloidea</taxon>
        <taxon>Patellidae</taxon>
        <taxon>Patella</taxon>
    </lineage>
</organism>
<name>A0AAN8J5L2_PATCE</name>
<accession>A0AAN8J5L2</accession>